<evidence type="ECO:0000259" key="1">
    <source>
        <dbReference type="PROSITE" id="PS51186"/>
    </source>
</evidence>
<evidence type="ECO:0000313" key="3">
    <source>
        <dbReference type="Proteomes" id="UP000199501"/>
    </source>
</evidence>
<dbReference type="Proteomes" id="UP000199501">
    <property type="component" value="Unassembled WGS sequence"/>
</dbReference>
<accession>A0A1G6JJ75</accession>
<dbReference type="SUPFAM" id="SSF55729">
    <property type="entry name" value="Acyl-CoA N-acyltransferases (Nat)"/>
    <property type="match status" value="1"/>
</dbReference>
<dbReference type="InterPro" id="IPR016181">
    <property type="entry name" value="Acyl_CoA_acyltransferase"/>
</dbReference>
<gene>
    <name evidence="2" type="ORF">SAMN05216174_101431</name>
</gene>
<dbReference type="Pfam" id="PF00583">
    <property type="entry name" value="Acetyltransf_1"/>
    <property type="match status" value="1"/>
</dbReference>
<dbReference type="AlphaFoldDB" id="A0A1G6JJ75"/>
<dbReference type="STRING" id="1271860.SAMN05216174_101431"/>
<keyword evidence="3" id="KW-1185">Reference proteome</keyword>
<dbReference type="PROSITE" id="PS51186">
    <property type="entry name" value="GNAT"/>
    <property type="match status" value="1"/>
</dbReference>
<dbReference type="InterPro" id="IPR000182">
    <property type="entry name" value="GNAT_dom"/>
</dbReference>
<reference evidence="3" key="1">
    <citation type="submission" date="2016-10" db="EMBL/GenBank/DDBJ databases">
        <authorList>
            <person name="Varghese N."/>
            <person name="Submissions S."/>
        </authorList>
    </citation>
    <scope>NUCLEOTIDE SEQUENCE [LARGE SCALE GENOMIC DNA]</scope>
    <source>
        <strain evidence="3">IBRC-M 10403</strain>
    </source>
</reference>
<keyword evidence="2" id="KW-0808">Transferase</keyword>
<sequence length="276" mass="29635">MTTQSPLNVETVLAALDRQLRRDLPADARTTVVRTARLTRHVAGTPHGWSGVLWSDLDSDHLDSDHLDSAHADQVIAEVVAWFRASAGPAEWKHYHHDRPADLPRRLVAAGLAPGPDEAVMVAEAAAVPDFAPPPGVTLVAVSDEDGIAAAVRVHEMSFGGDFAWLGARMRDALTTGSMDVVLAVAADGTPVSAARTEYYPGTDFAGLWGGGTIPQWRGKGVYRALVSHRARRAQARGARYLQVDALPTSRPILERVGFTQVTTTTPYTLPEPGRT</sequence>
<dbReference type="Gene3D" id="3.40.630.30">
    <property type="match status" value="1"/>
</dbReference>
<feature type="domain" description="N-acetyltransferase" evidence="1">
    <location>
        <begin position="137"/>
        <end position="276"/>
    </location>
</feature>
<organism evidence="2 3">
    <name type="scientific">Actinokineospora iranica</name>
    <dbReference type="NCBI Taxonomy" id="1271860"/>
    <lineage>
        <taxon>Bacteria</taxon>
        <taxon>Bacillati</taxon>
        <taxon>Actinomycetota</taxon>
        <taxon>Actinomycetes</taxon>
        <taxon>Pseudonocardiales</taxon>
        <taxon>Pseudonocardiaceae</taxon>
        <taxon>Actinokineospora</taxon>
    </lineage>
</organism>
<evidence type="ECO:0000313" key="2">
    <source>
        <dbReference type="EMBL" id="SDC18741.1"/>
    </source>
</evidence>
<name>A0A1G6JJ75_9PSEU</name>
<dbReference type="GO" id="GO:0016747">
    <property type="term" value="F:acyltransferase activity, transferring groups other than amino-acyl groups"/>
    <property type="evidence" value="ECO:0007669"/>
    <property type="project" value="InterPro"/>
</dbReference>
<dbReference type="EMBL" id="FMZZ01000001">
    <property type="protein sequence ID" value="SDC18741.1"/>
    <property type="molecule type" value="Genomic_DNA"/>
</dbReference>
<protein>
    <submittedName>
        <fullName evidence="2">Acetyltransferase (GNAT) family protein</fullName>
    </submittedName>
</protein>
<proteinExistence type="predicted"/>
<dbReference type="RefSeq" id="WP_228771280.1">
    <property type="nucleotide sequence ID" value="NZ_FMZZ01000001.1"/>
</dbReference>